<accession>A0ABU3QC84</accession>
<reference evidence="10 11" key="1">
    <citation type="submission" date="2023-05" db="EMBL/GenBank/DDBJ databases">
        <authorList>
            <person name="Guo Y."/>
        </authorList>
    </citation>
    <scope>NUCLEOTIDE SEQUENCE [LARGE SCALE GENOMIC DNA]</scope>
    <source>
        <strain evidence="10 11">GR2756</strain>
    </source>
</reference>
<comment type="caution">
    <text evidence="10">The sequence shown here is derived from an EMBL/GenBank/DDBJ whole genome shotgun (WGS) entry which is preliminary data.</text>
</comment>
<keyword evidence="11" id="KW-1185">Reference proteome</keyword>
<dbReference type="GO" id="GO:0016787">
    <property type="term" value="F:hydrolase activity"/>
    <property type="evidence" value="ECO:0007669"/>
    <property type="project" value="UniProtKB-KW"/>
</dbReference>
<comment type="similarity">
    <text evidence="3">Belongs to the mycobacterial A85 antigen family.</text>
</comment>
<evidence type="ECO:0000256" key="7">
    <source>
        <dbReference type="ARBA" id="ARBA00032572"/>
    </source>
</evidence>
<evidence type="ECO:0000256" key="2">
    <source>
        <dbReference type="ARBA" id="ARBA00005622"/>
    </source>
</evidence>
<keyword evidence="6 10" id="KW-0378">Hydrolase</keyword>
<evidence type="ECO:0000313" key="10">
    <source>
        <dbReference type="EMBL" id="MDT9600598.1"/>
    </source>
</evidence>
<dbReference type="InterPro" id="IPR006311">
    <property type="entry name" value="TAT_signal"/>
</dbReference>
<sequence length="339" mass="36260">MDIDRRAALTALAVSAATATTSALATIGSTTMAGTGIRVDPSQPAPVRSPLVRPDAEQWDMKSKFTGRVYRILVAKPPAAAPRPPGGYPVIYLNDADFDFHTAADALMVQSIALEVKPAYVVGVGYGKGWETASRTRMADLLPSPPDPATLAAFETSPLTKGATYAQADLFHQFLTEELRPQIEAAYPVDRHDSILWGHSFGGLFALHILFNYPEAYRTYLVNSPSINWNNGSILKDEVNLVAQLAAGKVAPRVLLTAGEFEEKLADHVTIPSGATREQMQAMLTAFGMITHAVGLADRLKAAKAPAGTQVEAIVFDGETHLSVIPGAISRGLRFALPV</sequence>
<name>A0ABU3QC84_9SPHN</name>
<evidence type="ECO:0000256" key="5">
    <source>
        <dbReference type="ARBA" id="ARBA00013244"/>
    </source>
</evidence>
<evidence type="ECO:0000256" key="6">
    <source>
        <dbReference type="ARBA" id="ARBA00022801"/>
    </source>
</evidence>
<dbReference type="RefSeq" id="WP_315727940.1">
    <property type="nucleotide sequence ID" value="NZ_JAVUPU010000010.1"/>
</dbReference>
<feature type="chain" id="PRO_5046079240" description="Acyl-CoA:diacylglycerol acyltransferase" evidence="9">
    <location>
        <begin position="26"/>
        <end position="339"/>
    </location>
</feature>
<comment type="similarity">
    <text evidence="2">Belongs to the esterase D family.</text>
</comment>
<dbReference type="EC" id="2.3.1.20" evidence="5"/>
<keyword evidence="9" id="KW-0732">Signal</keyword>
<protein>
    <recommendedName>
        <fullName evidence="7">Acyl-CoA:diacylglycerol acyltransferase</fullName>
        <ecNumber evidence="4">2.3.1.122</ecNumber>
        <ecNumber evidence="5">2.3.1.20</ecNumber>
    </recommendedName>
</protein>
<dbReference type="InterPro" id="IPR000801">
    <property type="entry name" value="Esterase-like"/>
</dbReference>
<dbReference type="PANTHER" id="PTHR40841">
    <property type="entry name" value="SIDEROPHORE TRIACETYLFUSARININE C ESTERASE"/>
    <property type="match status" value="1"/>
</dbReference>
<organism evidence="10 11">
    <name type="scientific">Sphingosinicella rhizophila</name>
    <dbReference type="NCBI Taxonomy" id="3050082"/>
    <lineage>
        <taxon>Bacteria</taxon>
        <taxon>Pseudomonadati</taxon>
        <taxon>Pseudomonadota</taxon>
        <taxon>Alphaproteobacteria</taxon>
        <taxon>Sphingomonadales</taxon>
        <taxon>Sphingosinicellaceae</taxon>
        <taxon>Sphingosinicella</taxon>
    </lineage>
</organism>
<comment type="catalytic activity">
    <reaction evidence="1">
        <text>2 alpha,alpha'-trehalose 6-mycolate = alpha,alpha'-trehalose 6,6'-bismycolate + alpha,alpha-trehalose</text>
        <dbReference type="Rhea" id="RHEA:23472"/>
        <dbReference type="ChEBI" id="CHEBI:16551"/>
        <dbReference type="ChEBI" id="CHEBI:18195"/>
        <dbReference type="ChEBI" id="CHEBI:18234"/>
        <dbReference type="EC" id="2.3.1.122"/>
    </reaction>
</comment>
<dbReference type="EC" id="2.3.1.122" evidence="4"/>
<evidence type="ECO:0000256" key="3">
    <source>
        <dbReference type="ARBA" id="ARBA00005874"/>
    </source>
</evidence>
<evidence type="ECO:0000313" key="11">
    <source>
        <dbReference type="Proteomes" id="UP001259572"/>
    </source>
</evidence>
<dbReference type="EMBL" id="JAVUPU010000010">
    <property type="protein sequence ID" value="MDT9600598.1"/>
    <property type="molecule type" value="Genomic_DNA"/>
</dbReference>
<dbReference type="SUPFAM" id="SSF53474">
    <property type="entry name" value="alpha/beta-Hydrolases"/>
    <property type="match status" value="1"/>
</dbReference>
<gene>
    <name evidence="10" type="ORF">RQX22_16680</name>
</gene>
<dbReference type="PANTHER" id="PTHR40841:SF2">
    <property type="entry name" value="SIDEROPHORE-DEGRADING ESTERASE (EUROFUNG)"/>
    <property type="match status" value="1"/>
</dbReference>
<dbReference type="Gene3D" id="3.40.50.1820">
    <property type="entry name" value="alpha/beta hydrolase"/>
    <property type="match status" value="1"/>
</dbReference>
<evidence type="ECO:0000256" key="9">
    <source>
        <dbReference type="SAM" id="SignalP"/>
    </source>
</evidence>
<evidence type="ECO:0000256" key="8">
    <source>
        <dbReference type="ARBA" id="ARBA00048109"/>
    </source>
</evidence>
<evidence type="ECO:0000256" key="4">
    <source>
        <dbReference type="ARBA" id="ARBA00012820"/>
    </source>
</evidence>
<dbReference type="InterPro" id="IPR052558">
    <property type="entry name" value="Siderophore_Hydrolase_D"/>
</dbReference>
<evidence type="ECO:0000256" key="1">
    <source>
        <dbReference type="ARBA" id="ARBA00000697"/>
    </source>
</evidence>
<feature type="signal peptide" evidence="9">
    <location>
        <begin position="1"/>
        <end position="25"/>
    </location>
</feature>
<proteinExistence type="inferred from homology"/>
<dbReference type="Proteomes" id="UP001259572">
    <property type="component" value="Unassembled WGS sequence"/>
</dbReference>
<dbReference type="PROSITE" id="PS51318">
    <property type="entry name" value="TAT"/>
    <property type="match status" value="1"/>
</dbReference>
<dbReference type="Pfam" id="PF00756">
    <property type="entry name" value="Esterase"/>
    <property type="match status" value="1"/>
</dbReference>
<dbReference type="InterPro" id="IPR029058">
    <property type="entry name" value="AB_hydrolase_fold"/>
</dbReference>
<comment type="catalytic activity">
    <reaction evidence="8">
        <text>an acyl-CoA + a 1,2-diacyl-sn-glycerol = a triacyl-sn-glycerol + CoA</text>
        <dbReference type="Rhea" id="RHEA:10868"/>
        <dbReference type="ChEBI" id="CHEBI:17815"/>
        <dbReference type="ChEBI" id="CHEBI:57287"/>
        <dbReference type="ChEBI" id="CHEBI:58342"/>
        <dbReference type="ChEBI" id="CHEBI:64615"/>
        <dbReference type="EC" id="2.3.1.20"/>
    </reaction>
</comment>